<evidence type="ECO:0000313" key="14">
    <source>
        <dbReference type="Proteomes" id="UP000001744"/>
    </source>
</evidence>
<dbReference type="InterPro" id="IPR029071">
    <property type="entry name" value="Ubiquitin-like_domsf"/>
</dbReference>
<evidence type="ECO:0000313" key="13">
    <source>
        <dbReference type="JaponicusDB" id="SJAG_02717"/>
    </source>
</evidence>
<keyword evidence="5" id="KW-0521">NADP</keyword>
<dbReference type="SUPFAM" id="SSF54236">
    <property type="entry name" value="Ubiquitin-like"/>
    <property type="match status" value="1"/>
</dbReference>
<feature type="transmembrane region" description="Helical" evidence="10">
    <location>
        <begin position="138"/>
        <end position="159"/>
    </location>
</feature>
<dbReference type="Pfam" id="PF00240">
    <property type="entry name" value="ubiquitin"/>
    <property type="match status" value="1"/>
</dbReference>
<dbReference type="VEuPathDB" id="FungiDB:SJAG_02717"/>
<dbReference type="InterPro" id="IPR039357">
    <property type="entry name" value="SRD5A/TECR"/>
</dbReference>
<dbReference type="GO" id="GO:0042761">
    <property type="term" value="P:very long-chain fatty acid biosynthetic process"/>
    <property type="evidence" value="ECO:0000318"/>
    <property type="project" value="GO_Central"/>
</dbReference>
<dbReference type="Pfam" id="PF02544">
    <property type="entry name" value="Steroid_dh"/>
    <property type="match status" value="1"/>
</dbReference>
<proteinExistence type="inferred from homology"/>
<keyword evidence="14" id="KW-1185">Reference proteome</keyword>
<dbReference type="RefSeq" id="XP_002173913.2">
    <property type="nucleotide sequence ID" value="XM_002173877.2"/>
</dbReference>
<evidence type="ECO:0000256" key="8">
    <source>
        <dbReference type="ARBA" id="ARBA00023098"/>
    </source>
</evidence>
<dbReference type="eggNOG" id="KOG1639">
    <property type="taxonomic scope" value="Eukaryota"/>
</dbReference>
<evidence type="ECO:0000259" key="11">
    <source>
        <dbReference type="PROSITE" id="PS50053"/>
    </source>
</evidence>
<comment type="subcellular location">
    <subcellularLocation>
        <location evidence="1">Endoplasmic reticulum membrane</location>
        <topology evidence="1">Multi-pass membrane protein</topology>
    </subcellularLocation>
</comment>
<evidence type="ECO:0000256" key="1">
    <source>
        <dbReference type="ARBA" id="ARBA00004477"/>
    </source>
</evidence>
<dbReference type="GO" id="GO:0005783">
    <property type="term" value="C:endoplasmic reticulum"/>
    <property type="evidence" value="ECO:0000318"/>
    <property type="project" value="GO_Central"/>
</dbReference>
<keyword evidence="9 10" id="KW-0472">Membrane</keyword>
<name>B6K0Z9_SCHJY</name>
<dbReference type="GO" id="GO:0006665">
    <property type="term" value="P:sphingolipid metabolic process"/>
    <property type="evidence" value="ECO:0000318"/>
    <property type="project" value="GO_Central"/>
</dbReference>
<accession>B6K0Z9</accession>
<gene>
    <name evidence="13" type="primary">tsc13</name>
    <name evidence="12" type="ORF">SJAG_02717</name>
</gene>
<dbReference type="InterPro" id="IPR001104">
    <property type="entry name" value="3-oxo-5_a-steroid_4-DH_C"/>
</dbReference>
<keyword evidence="4 10" id="KW-0812">Transmembrane</keyword>
<organism evidence="12 14">
    <name type="scientific">Schizosaccharomyces japonicus (strain yFS275 / FY16936)</name>
    <name type="common">Fission yeast</name>
    <dbReference type="NCBI Taxonomy" id="402676"/>
    <lineage>
        <taxon>Eukaryota</taxon>
        <taxon>Fungi</taxon>
        <taxon>Dikarya</taxon>
        <taxon>Ascomycota</taxon>
        <taxon>Taphrinomycotina</taxon>
        <taxon>Schizosaccharomycetes</taxon>
        <taxon>Schizosaccharomycetales</taxon>
        <taxon>Schizosaccharomycetaceae</taxon>
        <taxon>Schizosaccharomyces</taxon>
    </lineage>
</organism>
<feature type="domain" description="Ubiquitin-like" evidence="11">
    <location>
        <begin position="29"/>
        <end position="100"/>
    </location>
</feature>
<dbReference type="GO" id="GO:0005789">
    <property type="term" value="C:endoplasmic reticulum membrane"/>
    <property type="evidence" value="ECO:0007669"/>
    <property type="project" value="UniProtKB-SubCell"/>
</dbReference>
<evidence type="ECO:0000256" key="7">
    <source>
        <dbReference type="ARBA" id="ARBA00023002"/>
    </source>
</evidence>
<evidence type="ECO:0000313" key="12">
    <source>
        <dbReference type="EMBL" id="EEB07620.2"/>
    </source>
</evidence>
<dbReference type="Gene3D" id="3.10.20.90">
    <property type="entry name" value="Phosphatidylinositol 3-kinase Catalytic Subunit, Chain A, domain 1"/>
    <property type="match status" value="1"/>
</dbReference>
<dbReference type="GeneID" id="7051096"/>
<feature type="transmembrane region" description="Helical" evidence="10">
    <location>
        <begin position="271"/>
        <end position="296"/>
    </location>
</feature>
<evidence type="ECO:0000256" key="9">
    <source>
        <dbReference type="ARBA" id="ARBA00023136"/>
    </source>
</evidence>
<dbReference type="PROSITE" id="PS50053">
    <property type="entry name" value="UBIQUITIN_2"/>
    <property type="match status" value="1"/>
</dbReference>
<keyword evidence="8" id="KW-0443">Lipid metabolism</keyword>
<evidence type="ECO:0000256" key="6">
    <source>
        <dbReference type="ARBA" id="ARBA00022989"/>
    </source>
</evidence>
<dbReference type="EMBL" id="KE651166">
    <property type="protein sequence ID" value="EEB07620.2"/>
    <property type="molecule type" value="Genomic_DNA"/>
</dbReference>
<dbReference type="OrthoDB" id="540503at2759"/>
<keyword evidence="7" id="KW-0560">Oxidoreductase</keyword>
<comment type="similarity">
    <text evidence="2">Belongs to the steroid 5-alpha reductase family.</text>
</comment>
<evidence type="ECO:0000256" key="5">
    <source>
        <dbReference type="ARBA" id="ARBA00022857"/>
    </source>
</evidence>
<evidence type="ECO:0000256" key="4">
    <source>
        <dbReference type="ARBA" id="ARBA00022692"/>
    </source>
</evidence>
<dbReference type="OMA" id="ATMPIFN"/>
<evidence type="ECO:0000256" key="2">
    <source>
        <dbReference type="ARBA" id="ARBA00007742"/>
    </source>
</evidence>
<reference evidence="12 14" key="1">
    <citation type="journal article" date="2011" name="Science">
        <title>Comparative functional genomics of the fission yeasts.</title>
        <authorList>
            <person name="Rhind N."/>
            <person name="Chen Z."/>
            <person name="Yassour M."/>
            <person name="Thompson D.A."/>
            <person name="Haas B.J."/>
            <person name="Habib N."/>
            <person name="Wapinski I."/>
            <person name="Roy S."/>
            <person name="Lin M.F."/>
            <person name="Heiman D.I."/>
            <person name="Young S.K."/>
            <person name="Furuya K."/>
            <person name="Guo Y."/>
            <person name="Pidoux A."/>
            <person name="Chen H.M."/>
            <person name="Robbertse B."/>
            <person name="Goldberg J.M."/>
            <person name="Aoki K."/>
            <person name="Bayne E.H."/>
            <person name="Berlin A.M."/>
            <person name="Desjardins C.A."/>
            <person name="Dobbs E."/>
            <person name="Dukaj L."/>
            <person name="Fan L."/>
            <person name="FitzGerald M.G."/>
            <person name="French C."/>
            <person name="Gujja S."/>
            <person name="Hansen K."/>
            <person name="Keifenheim D."/>
            <person name="Levin J.Z."/>
            <person name="Mosher R.A."/>
            <person name="Mueller C.A."/>
            <person name="Pfiffner J."/>
            <person name="Priest M."/>
            <person name="Russ C."/>
            <person name="Smialowska A."/>
            <person name="Swoboda P."/>
            <person name="Sykes S.M."/>
            <person name="Vaughn M."/>
            <person name="Vengrova S."/>
            <person name="Yoder R."/>
            <person name="Zeng Q."/>
            <person name="Allshire R."/>
            <person name="Baulcombe D."/>
            <person name="Birren B.W."/>
            <person name="Brown W."/>
            <person name="Ekwall K."/>
            <person name="Kellis M."/>
            <person name="Leatherwood J."/>
            <person name="Levin H."/>
            <person name="Margalit H."/>
            <person name="Martienssen R."/>
            <person name="Nieduszynski C.A."/>
            <person name="Spatafora J.W."/>
            <person name="Friedman N."/>
            <person name="Dalgaard J.Z."/>
            <person name="Baumann P."/>
            <person name="Niki H."/>
            <person name="Regev A."/>
            <person name="Nusbaum C."/>
        </authorList>
    </citation>
    <scope>NUCLEOTIDE SEQUENCE [LARGE SCALE GENOMIC DNA]</scope>
    <source>
        <strain evidence="14">yFS275 / FY16936</strain>
    </source>
</reference>
<dbReference type="PROSITE" id="PS50244">
    <property type="entry name" value="S5A_REDUCTASE"/>
    <property type="match status" value="1"/>
</dbReference>
<dbReference type="AlphaFoldDB" id="B6K0Z9"/>
<keyword evidence="3" id="KW-0444">Lipid biosynthesis</keyword>
<dbReference type="JaponicusDB" id="SJAG_02717">
    <property type="gene designation" value="tsc13"/>
</dbReference>
<sequence length="323" mass="37298">MSVGAIALPNPRCTYPERNAVALSFTINMTLNLASRGKKIRGLPKSVDFDLNGRIEVLKQQISENTKLPLHRLRLSTVDGTVLADGKTLRDYGVGGGTTVWVKDLGPQVGWRTVFIYEYLGPLFIHPLFVYYRKSIYGSSYSLSTVQLVAFVMVMLHFLKREYESIFVHRFSADTMPLRNIFKNSFHYHVLSGFLLAYFVYGPWHATDVISVKKLLSLTGLWLFAEISNAKVHIILRDLRPAGSRKHVIPYGYGFNWVSFPNYFFESLCWFAFALLTNSYAAWLFLFVSSTQMWLWAKKKHARYLKEFPNYPRSRKIYIPFIL</sequence>
<dbReference type="HOGENOM" id="CLU_059260_0_0_1"/>
<evidence type="ECO:0000256" key="3">
    <source>
        <dbReference type="ARBA" id="ARBA00022516"/>
    </source>
</evidence>
<feature type="transmembrane region" description="Helical" evidence="10">
    <location>
        <begin position="186"/>
        <end position="204"/>
    </location>
</feature>
<dbReference type="GO" id="GO:0102758">
    <property type="term" value="F:very-long-chain enoyl-CoA reductase activity"/>
    <property type="evidence" value="ECO:0000318"/>
    <property type="project" value="GO_Central"/>
</dbReference>
<evidence type="ECO:0000256" key="10">
    <source>
        <dbReference type="SAM" id="Phobius"/>
    </source>
</evidence>
<protein>
    <submittedName>
        <fullName evidence="12">Enoyl reductase</fullName>
    </submittedName>
</protein>
<keyword evidence="6 10" id="KW-1133">Transmembrane helix</keyword>
<dbReference type="PANTHER" id="PTHR10556">
    <property type="entry name" value="3-OXO-5-ALPHA-STEROID 4-DEHYDROGENASE"/>
    <property type="match status" value="1"/>
</dbReference>
<dbReference type="Proteomes" id="UP000001744">
    <property type="component" value="Unassembled WGS sequence"/>
</dbReference>
<dbReference type="PANTHER" id="PTHR10556:SF28">
    <property type="entry name" value="VERY-LONG-CHAIN ENOYL-COA REDUCTASE"/>
    <property type="match status" value="1"/>
</dbReference>
<dbReference type="STRING" id="402676.B6K0Z9"/>
<dbReference type="InterPro" id="IPR000626">
    <property type="entry name" value="Ubiquitin-like_dom"/>
</dbReference>